<organism evidence="9 10">
    <name type="scientific">Hymenobacter setariae</name>
    <dbReference type="NCBI Taxonomy" id="2594794"/>
    <lineage>
        <taxon>Bacteria</taxon>
        <taxon>Pseudomonadati</taxon>
        <taxon>Bacteroidota</taxon>
        <taxon>Cytophagia</taxon>
        <taxon>Cytophagales</taxon>
        <taxon>Hymenobacteraceae</taxon>
        <taxon>Hymenobacter</taxon>
    </lineage>
</organism>
<proteinExistence type="inferred from homology"/>
<dbReference type="InterPro" id="IPR026876">
    <property type="entry name" value="Fn3_assoc_repeat"/>
</dbReference>
<dbReference type="Pfam" id="PF00728">
    <property type="entry name" value="Glyco_hydro_20"/>
    <property type="match status" value="1"/>
</dbReference>
<dbReference type="SMART" id="SM00758">
    <property type="entry name" value="PA14"/>
    <property type="match status" value="1"/>
</dbReference>
<dbReference type="RefSeq" id="WP_144850498.1">
    <property type="nucleotide sequence ID" value="NZ_VMRJ01000004.1"/>
</dbReference>
<dbReference type="Gene3D" id="3.90.182.10">
    <property type="entry name" value="Toxin - Anthrax Protective Antigen,domain 1"/>
    <property type="match status" value="1"/>
</dbReference>
<dbReference type="InterPro" id="IPR029018">
    <property type="entry name" value="Hex-like_dom2"/>
</dbReference>
<dbReference type="Gene3D" id="3.20.20.80">
    <property type="entry name" value="Glycosidases"/>
    <property type="match status" value="1"/>
</dbReference>
<feature type="domain" description="PA14" evidence="8">
    <location>
        <begin position="625"/>
        <end position="761"/>
    </location>
</feature>
<evidence type="ECO:0000256" key="4">
    <source>
        <dbReference type="ARBA" id="ARBA00022801"/>
    </source>
</evidence>
<evidence type="ECO:0000256" key="3">
    <source>
        <dbReference type="ARBA" id="ARBA00012663"/>
    </source>
</evidence>
<evidence type="ECO:0000256" key="2">
    <source>
        <dbReference type="ARBA" id="ARBA00006285"/>
    </source>
</evidence>
<dbReference type="InterPro" id="IPR017853">
    <property type="entry name" value="GH"/>
</dbReference>
<reference evidence="9 10" key="1">
    <citation type="submission" date="2019-07" db="EMBL/GenBank/DDBJ databases">
        <title>Hymenobacter sp. straun FUR1 Genome sequencing and assembly.</title>
        <authorList>
            <person name="Chhetri G."/>
        </authorList>
    </citation>
    <scope>NUCLEOTIDE SEQUENCE [LARGE SCALE GENOMIC DNA]</scope>
    <source>
        <strain evidence="9 10">Fur1</strain>
    </source>
</reference>
<dbReference type="InterPro" id="IPR011658">
    <property type="entry name" value="PA14_dom"/>
</dbReference>
<dbReference type="GO" id="GO:0016020">
    <property type="term" value="C:membrane"/>
    <property type="evidence" value="ECO:0007669"/>
    <property type="project" value="TreeGrafter"/>
</dbReference>
<keyword evidence="4 9" id="KW-0378">Hydrolase</keyword>
<dbReference type="GO" id="GO:0004563">
    <property type="term" value="F:beta-N-acetylhexosaminidase activity"/>
    <property type="evidence" value="ECO:0007669"/>
    <property type="project" value="UniProtKB-EC"/>
</dbReference>
<dbReference type="PROSITE" id="PS51820">
    <property type="entry name" value="PA14"/>
    <property type="match status" value="1"/>
</dbReference>
<dbReference type="Gene3D" id="3.30.379.10">
    <property type="entry name" value="Chitobiase/beta-hexosaminidase domain 2-like"/>
    <property type="match status" value="1"/>
</dbReference>
<evidence type="ECO:0000256" key="1">
    <source>
        <dbReference type="ARBA" id="ARBA00001231"/>
    </source>
</evidence>
<dbReference type="InterPro" id="IPR025705">
    <property type="entry name" value="Beta_hexosaminidase_sua/sub"/>
</dbReference>
<evidence type="ECO:0000256" key="6">
    <source>
        <dbReference type="PIRSR" id="PIRSR625705-1"/>
    </source>
</evidence>
<dbReference type="InterPro" id="IPR015882">
    <property type="entry name" value="HEX_bac_N"/>
</dbReference>
<evidence type="ECO:0000256" key="7">
    <source>
        <dbReference type="SAM" id="SignalP"/>
    </source>
</evidence>
<evidence type="ECO:0000256" key="5">
    <source>
        <dbReference type="ARBA" id="ARBA00023295"/>
    </source>
</evidence>
<dbReference type="PANTHER" id="PTHR22600:SF57">
    <property type="entry name" value="BETA-N-ACETYLHEXOSAMINIDASE"/>
    <property type="match status" value="1"/>
</dbReference>
<evidence type="ECO:0000313" key="10">
    <source>
        <dbReference type="Proteomes" id="UP000317624"/>
    </source>
</evidence>
<dbReference type="Pfam" id="PF07691">
    <property type="entry name" value="PA14"/>
    <property type="match status" value="1"/>
</dbReference>
<dbReference type="PRINTS" id="PR00738">
    <property type="entry name" value="GLHYDRLASE20"/>
</dbReference>
<dbReference type="CDD" id="cd06563">
    <property type="entry name" value="GH20_chitobiase-like"/>
    <property type="match status" value="1"/>
</dbReference>
<dbReference type="OrthoDB" id="5480482at2"/>
<dbReference type="Proteomes" id="UP000317624">
    <property type="component" value="Unassembled WGS sequence"/>
</dbReference>
<dbReference type="PANTHER" id="PTHR22600">
    <property type="entry name" value="BETA-HEXOSAMINIDASE"/>
    <property type="match status" value="1"/>
</dbReference>
<name>A0A558BSM8_9BACT</name>
<dbReference type="SUPFAM" id="SSF51445">
    <property type="entry name" value="(Trans)glycosidases"/>
    <property type="match status" value="1"/>
</dbReference>
<keyword evidence="7" id="KW-0732">Signal</keyword>
<dbReference type="GO" id="GO:0030203">
    <property type="term" value="P:glycosaminoglycan metabolic process"/>
    <property type="evidence" value="ECO:0007669"/>
    <property type="project" value="TreeGrafter"/>
</dbReference>
<dbReference type="EC" id="3.2.1.52" evidence="3"/>
<dbReference type="InterPro" id="IPR015883">
    <property type="entry name" value="Glyco_hydro_20_cat"/>
</dbReference>
<dbReference type="EMBL" id="VMRJ01000004">
    <property type="protein sequence ID" value="TVT39536.1"/>
    <property type="molecule type" value="Genomic_DNA"/>
</dbReference>
<comment type="similarity">
    <text evidence="2">Belongs to the glycosyl hydrolase 20 family.</text>
</comment>
<comment type="caution">
    <text evidence="9">The sequence shown here is derived from an EMBL/GenBank/DDBJ whole genome shotgun (WGS) entry which is preliminary data.</text>
</comment>
<protein>
    <recommendedName>
        <fullName evidence="3">beta-N-acetylhexosaminidase</fullName>
        <ecNumber evidence="3">3.2.1.52</ecNumber>
    </recommendedName>
</protein>
<dbReference type="SUPFAM" id="SSF55545">
    <property type="entry name" value="beta-N-acetylhexosaminidase-like domain"/>
    <property type="match status" value="1"/>
</dbReference>
<evidence type="ECO:0000313" key="9">
    <source>
        <dbReference type="EMBL" id="TVT39536.1"/>
    </source>
</evidence>
<keyword evidence="5" id="KW-0326">Glycosidase</keyword>
<sequence length="764" mass="83731">MSIKPLLCLVGCLLVGRVAGAQSAGAAYPLIPYPTSLVPASGSFAVTGATRLALPVGDKFAQEGQQLQHLLANGLGKPLPTAKLATANSIALVYDPAITAPEGYRLTITPQRVTLAAKEPAGMFRAVQTVRQLLPPTIEKLGKATTLRLPAVQIQDQPAYSWRGMHLDVSRHFFSVEYLKKYLDLLALYKFNKLHLHLTDDQGWRIEIKKYPELTTLGGWRTLNNQDSACIKKSKDNPDFALDLKHLRQRNGRTEYGGFYTQQQLKDIIAFAAARHIEIIPEIDMPGHMMAALRAYPALSCTGTATWGKEFSVPLCPCNEGTYEFAQNVLSEVAALFPSRYVHIGADEVEKTTWAQAGACTELMQKEGLKNVNELQSYFVRRIERFLQSKGKKMIGWDEVLDGGVDASATVMYWRTWVPDAPLRAARNGNQVVMTPNNPLYFDYLPDKNSLAQVYQLQPTPPALLGTDAAKAILGAQANLWTEQVPTENRADYMVLPRMTALAEVVWTNKPDFAAYQRRLKAHYPRLGKLGVHYRVPDLGGFVEESVFTTSTQLAVQKPLDNLTLRYTTDGSVPTAASPVLAKPLAISQPTTIKLAAYTPEGLKGDTYTINYKQQNYAEPARTQAANAGLMATYFDGYFPKSAAMQQATAKGSTVVNAVAVPMQAETDKFGVQFRGYLDVPTTGIYTFYLTCDDGGVLRIADRMVVDNGGLHSAIEKSGQVALAQGLQPFALDFVEGGGGYSLLLKYSLNGSAPQPLPAGWLRH</sequence>
<keyword evidence="10" id="KW-1185">Reference proteome</keyword>
<dbReference type="InterPro" id="IPR037524">
    <property type="entry name" value="PA14/GLEYA"/>
</dbReference>
<dbReference type="AlphaFoldDB" id="A0A558BSM8"/>
<gene>
    <name evidence="9" type="ORF">FNT36_17990</name>
</gene>
<dbReference type="Pfam" id="PF02838">
    <property type="entry name" value="Glyco_hydro_20b"/>
    <property type="match status" value="1"/>
</dbReference>
<accession>A0A558BSM8</accession>
<dbReference type="GO" id="GO:0005975">
    <property type="term" value="P:carbohydrate metabolic process"/>
    <property type="evidence" value="ECO:0007669"/>
    <property type="project" value="InterPro"/>
</dbReference>
<dbReference type="SUPFAM" id="SSF56988">
    <property type="entry name" value="Anthrax protective antigen"/>
    <property type="match status" value="1"/>
</dbReference>
<evidence type="ECO:0000259" key="8">
    <source>
        <dbReference type="PROSITE" id="PS51820"/>
    </source>
</evidence>
<feature type="chain" id="PRO_5035224319" description="beta-N-acetylhexosaminidase" evidence="7">
    <location>
        <begin position="22"/>
        <end position="764"/>
    </location>
</feature>
<dbReference type="Pfam" id="PF13287">
    <property type="entry name" value="Fn3_assoc"/>
    <property type="match status" value="1"/>
</dbReference>
<feature type="signal peptide" evidence="7">
    <location>
        <begin position="1"/>
        <end position="21"/>
    </location>
</feature>
<comment type="catalytic activity">
    <reaction evidence="1">
        <text>Hydrolysis of terminal non-reducing N-acetyl-D-hexosamine residues in N-acetyl-beta-D-hexosaminides.</text>
        <dbReference type="EC" id="3.2.1.52"/>
    </reaction>
</comment>
<feature type="active site" description="Proton donor" evidence="6">
    <location>
        <position position="348"/>
    </location>
</feature>